<feature type="region of interest" description="Disordered" evidence="1">
    <location>
        <begin position="157"/>
        <end position="192"/>
    </location>
</feature>
<organism evidence="2 3">
    <name type="scientific">Mycena pura</name>
    <dbReference type="NCBI Taxonomy" id="153505"/>
    <lineage>
        <taxon>Eukaryota</taxon>
        <taxon>Fungi</taxon>
        <taxon>Dikarya</taxon>
        <taxon>Basidiomycota</taxon>
        <taxon>Agaricomycotina</taxon>
        <taxon>Agaricomycetes</taxon>
        <taxon>Agaricomycetidae</taxon>
        <taxon>Agaricales</taxon>
        <taxon>Marasmiineae</taxon>
        <taxon>Mycenaceae</taxon>
        <taxon>Mycena</taxon>
    </lineage>
</organism>
<feature type="compositionally biased region" description="Low complexity" evidence="1">
    <location>
        <begin position="157"/>
        <end position="167"/>
    </location>
</feature>
<gene>
    <name evidence="2" type="ORF">GGX14DRAFT_668407</name>
</gene>
<reference evidence="2" key="1">
    <citation type="submission" date="2023-03" db="EMBL/GenBank/DDBJ databases">
        <title>Massive genome expansion in bonnet fungi (Mycena s.s.) driven by repeated elements and novel gene families across ecological guilds.</title>
        <authorList>
            <consortium name="Lawrence Berkeley National Laboratory"/>
            <person name="Harder C.B."/>
            <person name="Miyauchi S."/>
            <person name="Viragh M."/>
            <person name="Kuo A."/>
            <person name="Thoen E."/>
            <person name="Andreopoulos B."/>
            <person name="Lu D."/>
            <person name="Skrede I."/>
            <person name="Drula E."/>
            <person name="Henrissat B."/>
            <person name="Morin E."/>
            <person name="Kohler A."/>
            <person name="Barry K."/>
            <person name="LaButti K."/>
            <person name="Morin E."/>
            <person name="Salamov A."/>
            <person name="Lipzen A."/>
            <person name="Mereny Z."/>
            <person name="Hegedus B."/>
            <person name="Baldrian P."/>
            <person name="Stursova M."/>
            <person name="Weitz H."/>
            <person name="Taylor A."/>
            <person name="Grigoriev I.V."/>
            <person name="Nagy L.G."/>
            <person name="Martin F."/>
            <person name="Kauserud H."/>
        </authorList>
    </citation>
    <scope>NUCLEOTIDE SEQUENCE</scope>
    <source>
        <strain evidence="2">9144</strain>
    </source>
</reference>
<name>A0AAD6Y3C1_9AGAR</name>
<accession>A0AAD6Y3C1</accession>
<dbReference type="EMBL" id="JARJCW010000079">
    <property type="protein sequence ID" value="KAJ7197184.1"/>
    <property type="molecule type" value="Genomic_DNA"/>
</dbReference>
<comment type="caution">
    <text evidence="2">The sequence shown here is derived from an EMBL/GenBank/DDBJ whole genome shotgun (WGS) entry which is preliminary data.</text>
</comment>
<proteinExistence type="predicted"/>
<evidence type="ECO:0000313" key="2">
    <source>
        <dbReference type="EMBL" id="KAJ7197184.1"/>
    </source>
</evidence>
<dbReference type="Proteomes" id="UP001219525">
    <property type="component" value="Unassembled WGS sequence"/>
</dbReference>
<keyword evidence="3" id="KW-1185">Reference proteome</keyword>
<sequence length="246" mass="27116">MPPACYYRKNNTPAPDICASPFVCLKPGCARRLALKQCGLGKSHAGQYYIACFINAHAERTRPAAAYVRYLLQATRARRALPLPPRALPKVRHPPHVCCPCRLVQTHCTPHAARCTPHAARRSLHAARRLLHAHALPKTHLPFPAAYRTLPVARHMSSTSATSSASARRARAALPGDSRRDESAHKPTDVHHRAPFVRRRWPGAQARTSWSGSRVCWRPSICAYTIFESTESGTLLVGPALAQQAL</sequence>
<dbReference type="AlphaFoldDB" id="A0AAD6Y3C1"/>
<evidence type="ECO:0000256" key="1">
    <source>
        <dbReference type="SAM" id="MobiDB-lite"/>
    </source>
</evidence>
<protein>
    <submittedName>
        <fullName evidence="2">Uncharacterized protein</fullName>
    </submittedName>
</protein>
<feature type="compositionally biased region" description="Basic and acidic residues" evidence="1">
    <location>
        <begin position="177"/>
        <end position="192"/>
    </location>
</feature>
<evidence type="ECO:0000313" key="3">
    <source>
        <dbReference type="Proteomes" id="UP001219525"/>
    </source>
</evidence>